<dbReference type="PRINTS" id="PR00127">
    <property type="entry name" value="CLPPROTEASEP"/>
</dbReference>
<keyword evidence="4 6" id="KW-0378">Hydrolase</keyword>
<evidence type="ECO:0000256" key="1">
    <source>
        <dbReference type="ARBA" id="ARBA00007039"/>
    </source>
</evidence>
<comment type="similarity">
    <text evidence="1 6 7">Belongs to the peptidase S14 family.</text>
</comment>
<accession>A0ABX7XGD9</accession>
<dbReference type="Proteomes" id="UP000672011">
    <property type="component" value="Chromosome"/>
</dbReference>
<keyword evidence="3 6" id="KW-0645">Protease</keyword>
<dbReference type="HAMAP" id="MF_00444">
    <property type="entry name" value="ClpP"/>
    <property type="match status" value="1"/>
</dbReference>
<protein>
    <recommendedName>
        <fullName evidence="6 7">ATP-dependent Clp protease proteolytic subunit</fullName>
        <ecNumber evidence="6">3.4.21.92</ecNumber>
    </recommendedName>
    <alternativeName>
        <fullName evidence="6">Endopeptidase Clp</fullName>
    </alternativeName>
</protein>
<reference evidence="8 9" key="1">
    <citation type="journal article" date="2021" name="Int. J. Syst. Evol. Microbiol.">
        <title>Faecalibacter bovis sp. nov., isolated from cow faeces.</title>
        <authorList>
            <person name="Li F."/>
            <person name="Zhao W."/>
            <person name="Hong Q."/>
            <person name="Shao Q."/>
            <person name="Song J."/>
            <person name="Yang S."/>
        </authorList>
    </citation>
    <scope>NUCLEOTIDE SEQUENCE [LARGE SCALE GENOMIC DNA]</scope>
    <source>
        <strain evidence="8 9">ZY171143</strain>
    </source>
</reference>
<name>A0ABX7XGD9_9FLAO</name>
<evidence type="ECO:0000313" key="9">
    <source>
        <dbReference type="Proteomes" id="UP000672011"/>
    </source>
</evidence>
<dbReference type="NCBIfam" id="NF001368">
    <property type="entry name" value="PRK00277.1"/>
    <property type="match status" value="1"/>
</dbReference>
<comment type="function">
    <text evidence="6">Cleaves peptides in various proteins in a process that requires ATP hydrolysis. Has a chymotrypsin-like activity. Plays a major role in the degradation of misfolded proteins.</text>
</comment>
<sequence length="222" mass="24624">MKNAGEEFKKYALLDKGISSLHMESYIQNTTPYIVEERKLNVAQMDVFSRLMMDRIIFLGTAIDDQIANIIQAQLLFLESVDSTKDIQIYVNSPGGGVYAGLGIYDTMQLIKPDVATICTGMAASMGAVLLSAGAAGKRSALKHSRVMIHQPLGGAQGQATDMEITLKEILKLKKELYDILSHHSGQTFEQIEKDGERDYWMTSQEAKEYGMIDEVLLPRGK</sequence>
<feature type="active site" description="Nucleophile" evidence="6">
    <location>
        <position position="125"/>
    </location>
</feature>
<dbReference type="Gene3D" id="3.90.226.10">
    <property type="entry name" value="2-enoyl-CoA Hydratase, Chain A, domain 1"/>
    <property type="match status" value="1"/>
</dbReference>
<gene>
    <name evidence="6 8" type="primary">clpP</name>
    <name evidence="8" type="ORF">J9309_01710</name>
</gene>
<dbReference type="RefSeq" id="WP_262897291.1">
    <property type="nucleotide sequence ID" value="NZ_CP072842.1"/>
</dbReference>
<keyword evidence="9" id="KW-1185">Reference proteome</keyword>
<dbReference type="EC" id="3.4.21.92" evidence="6"/>
<comment type="subcellular location">
    <subcellularLocation>
        <location evidence="6">Cytoplasm</location>
    </subcellularLocation>
</comment>
<dbReference type="InterPro" id="IPR029045">
    <property type="entry name" value="ClpP/crotonase-like_dom_sf"/>
</dbReference>
<evidence type="ECO:0000256" key="3">
    <source>
        <dbReference type="ARBA" id="ARBA00022670"/>
    </source>
</evidence>
<evidence type="ECO:0000256" key="2">
    <source>
        <dbReference type="ARBA" id="ARBA00022490"/>
    </source>
</evidence>
<proteinExistence type="inferred from homology"/>
<evidence type="ECO:0000313" key="8">
    <source>
        <dbReference type="EMBL" id="QTV07017.1"/>
    </source>
</evidence>
<dbReference type="NCBIfam" id="NF011091">
    <property type="entry name" value="PRK14514.1"/>
    <property type="match status" value="1"/>
</dbReference>
<evidence type="ECO:0000256" key="4">
    <source>
        <dbReference type="ARBA" id="ARBA00022801"/>
    </source>
</evidence>
<organism evidence="8 9">
    <name type="scientific">Faecalibacter bovis</name>
    <dbReference type="NCBI Taxonomy" id="2898187"/>
    <lineage>
        <taxon>Bacteria</taxon>
        <taxon>Pseudomonadati</taxon>
        <taxon>Bacteroidota</taxon>
        <taxon>Flavobacteriia</taxon>
        <taxon>Flavobacteriales</taxon>
        <taxon>Weeksellaceae</taxon>
        <taxon>Faecalibacter</taxon>
    </lineage>
</organism>
<dbReference type="Pfam" id="PF00574">
    <property type="entry name" value="CLP_protease"/>
    <property type="match status" value="1"/>
</dbReference>
<dbReference type="PANTHER" id="PTHR10381">
    <property type="entry name" value="ATP-DEPENDENT CLP PROTEASE PROTEOLYTIC SUBUNIT"/>
    <property type="match status" value="1"/>
</dbReference>
<dbReference type="PANTHER" id="PTHR10381:SF70">
    <property type="entry name" value="ATP-DEPENDENT CLP PROTEASE PROTEOLYTIC SUBUNIT"/>
    <property type="match status" value="1"/>
</dbReference>
<dbReference type="EMBL" id="CP072842">
    <property type="protein sequence ID" value="QTV07017.1"/>
    <property type="molecule type" value="Genomic_DNA"/>
</dbReference>
<evidence type="ECO:0000256" key="7">
    <source>
        <dbReference type="RuleBase" id="RU003567"/>
    </source>
</evidence>
<comment type="catalytic activity">
    <reaction evidence="6">
        <text>Hydrolysis of proteins to small peptides in the presence of ATP and magnesium. alpha-casein is the usual test substrate. In the absence of ATP, only oligopeptides shorter than five residues are hydrolyzed (such as succinyl-Leu-Tyr-|-NHMec, and Leu-Tyr-Leu-|-Tyr-Trp, in which cleavage of the -Tyr-|-Leu- and -Tyr-|-Trp bonds also occurs).</text>
        <dbReference type="EC" id="3.4.21.92"/>
    </reaction>
</comment>
<feature type="active site" evidence="6">
    <location>
        <position position="150"/>
    </location>
</feature>
<evidence type="ECO:0000256" key="5">
    <source>
        <dbReference type="ARBA" id="ARBA00022825"/>
    </source>
</evidence>
<dbReference type="InterPro" id="IPR023562">
    <property type="entry name" value="ClpP/TepA"/>
</dbReference>
<dbReference type="NCBIfam" id="NF009205">
    <property type="entry name" value="PRK12553.1"/>
    <property type="match status" value="1"/>
</dbReference>
<evidence type="ECO:0000256" key="6">
    <source>
        <dbReference type="HAMAP-Rule" id="MF_00444"/>
    </source>
</evidence>
<keyword evidence="5 6" id="KW-0720">Serine protease</keyword>
<keyword evidence="2 6" id="KW-0963">Cytoplasm</keyword>
<dbReference type="InterPro" id="IPR001907">
    <property type="entry name" value="ClpP"/>
</dbReference>
<reference evidence="9" key="2">
    <citation type="submission" date="2021-04" db="EMBL/GenBank/DDBJ databases">
        <title>Taxonomy of Flavobacteriaceae bacterium ZY171143.</title>
        <authorList>
            <person name="Li F."/>
        </authorList>
    </citation>
    <scope>NUCLEOTIDE SEQUENCE [LARGE SCALE GENOMIC DNA]</scope>
    <source>
        <strain evidence="9">ZY171143</strain>
    </source>
</reference>
<dbReference type="CDD" id="cd07017">
    <property type="entry name" value="S14_ClpP_2"/>
    <property type="match status" value="1"/>
</dbReference>
<dbReference type="SUPFAM" id="SSF52096">
    <property type="entry name" value="ClpP/crotonase"/>
    <property type="match status" value="1"/>
</dbReference>
<comment type="subunit">
    <text evidence="6">Fourteen ClpP subunits assemble into 2 heptameric rings which stack back to back to give a disk-like structure with a central cavity, resembling the structure of eukaryotic proteasomes.</text>
</comment>